<feature type="domain" description="Enoyl reductase (ER)" evidence="1">
    <location>
        <begin position="16"/>
        <end position="186"/>
    </location>
</feature>
<dbReference type="SUPFAM" id="SSF50129">
    <property type="entry name" value="GroES-like"/>
    <property type="match status" value="1"/>
</dbReference>
<evidence type="ECO:0000313" key="3">
    <source>
        <dbReference type="Proteomes" id="UP000238479"/>
    </source>
</evidence>
<dbReference type="STRING" id="74649.A0A2P6PU50"/>
<dbReference type="PANTHER" id="PTHR44013:SF1">
    <property type="entry name" value="ZINC-TYPE ALCOHOL DEHYDROGENASE-LIKE PROTEIN C16A3.02C"/>
    <property type="match status" value="1"/>
</dbReference>
<dbReference type="EMBL" id="PDCK01000044">
    <property type="protein sequence ID" value="PRQ25434.1"/>
    <property type="molecule type" value="Genomic_DNA"/>
</dbReference>
<dbReference type="SMART" id="SM00829">
    <property type="entry name" value="PKS_ER"/>
    <property type="match status" value="1"/>
</dbReference>
<organism evidence="2 3">
    <name type="scientific">Rosa chinensis</name>
    <name type="common">China rose</name>
    <dbReference type="NCBI Taxonomy" id="74649"/>
    <lineage>
        <taxon>Eukaryota</taxon>
        <taxon>Viridiplantae</taxon>
        <taxon>Streptophyta</taxon>
        <taxon>Embryophyta</taxon>
        <taxon>Tracheophyta</taxon>
        <taxon>Spermatophyta</taxon>
        <taxon>Magnoliopsida</taxon>
        <taxon>eudicotyledons</taxon>
        <taxon>Gunneridae</taxon>
        <taxon>Pentapetalae</taxon>
        <taxon>rosids</taxon>
        <taxon>fabids</taxon>
        <taxon>Rosales</taxon>
        <taxon>Rosaceae</taxon>
        <taxon>Rosoideae</taxon>
        <taxon>Rosoideae incertae sedis</taxon>
        <taxon>Rosa</taxon>
    </lineage>
</organism>
<dbReference type="Gene3D" id="3.90.180.10">
    <property type="entry name" value="Medium-chain alcohol dehydrogenases, catalytic domain"/>
    <property type="match status" value="1"/>
</dbReference>
<dbReference type="InterPro" id="IPR011032">
    <property type="entry name" value="GroES-like_sf"/>
</dbReference>
<evidence type="ECO:0000259" key="1">
    <source>
        <dbReference type="SMART" id="SM00829"/>
    </source>
</evidence>
<dbReference type="PANTHER" id="PTHR44013">
    <property type="entry name" value="ZINC-TYPE ALCOHOL DEHYDROGENASE-LIKE PROTEIN C16A3.02C"/>
    <property type="match status" value="1"/>
</dbReference>
<dbReference type="OMA" id="RANCLTF"/>
<dbReference type="GO" id="GO:0003960">
    <property type="term" value="F:quinone reductase (NADPH) activity"/>
    <property type="evidence" value="ECO:0007669"/>
    <property type="project" value="UniProtKB-EC"/>
</dbReference>
<gene>
    <name evidence="2" type="ORF">RchiOBHm_Chr6g0283641</name>
</gene>
<comment type="caution">
    <text evidence="2">The sequence shown here is derived from an EMBL/GenBank/DDBJ whole genome shotgun (WGS) entry which is preliminary data.</text>
</comment>
<dbReference type="AlphaFoldDB" id="A0A2P6PU50"/>
<keyword evidence="2" id="KW-0560">Oxidoreductase</keyword>
<reference evidence="2 3" key="1">
    <citation type="journal article" date="2018" name="Nat. Genet.">
        <title>The Rosa genome provides new insights in the design of modern roses.</title>
        <authorList>
            <person name="Bendahmane M."/>
        </authorList>
    </citation>
    <scope>NUCLEOTIDE SEQUENCE [LARGE SCALE GENOMIC DNA]</scope>
    <source>
        <strain evidence="3">cv. Old Blush</strain>
    </source>
</reference>
<keyword evidence="3" id="KW-1185">Reference proteome</keyword>
<dbReference type="InterPro" id="IPR020843">
    <property type="entry name" value="ER"/>
</dbReference>
<dbReference type="Pfam" id="PF08240">
    <property type="entry name" value="ADH_N"/>
    <property type="match status" value="1"/>
</dbReference>
<dbReference type="InterPro" id="IPR052733">
    <property type="entry name" value="Chloroplast_QOR"/>
</dbReference>
<protein>
    <submittedName>
        <fullName evidence="2">Putative NADPH:quinone reductase</fullName>
        <ecNumber evidence="2">1.6.5.5</ecNumber>
    </submittedName>
</protein>
<name>A0A2P6PU50_ROSCH</name>
<dbReference type="InterPro" id="IPR013154">
    <property type="entry name" value="ADH-like_N"/>
</dbReference>
<dbReference type="Proteomes" id="UP000238479">
    <property type="component" value="Chromosome 6"/>
</dbReference>
<dbReference type="EC" id="1.6.5.5" evidence="2"/>
<dbReference type="Gramene" id="PRQ25434">
    <property type="protein sequence ID" value="PRQ25434"/>
    <property type="gene ID" value="RchiOBHm_Chr6g0283641"/>
</dbReference>
<evidence type="ECO:0000313" key="2">
    <source>
        <dbReference type="EMBL" id="PRQ25434.1"/>
    </source>
</evidence>
<proteinExistence type="predicted"/>
<sequence>MAAKLMHAVQYDIHGGGPSGLKPVPVPVPIPTPKKNEVLLKLEAASLNAGDYKIQKGQARRRDLFSRANCLTFLVVEVGEGVKNFKVGDKVVAMLSYGNGGGLGEFAAANAEMVVARSSDVSAAEGAGLPVAALSAHWALTKDAEIKLDGTGEQKPVPLVTSVSMQSNWQSSETLMSPPLVELVTLN</sequence>
<accession>A0A2P6PU50</accession>